<feature type="transmembrane region" description="Helical" evidence="1">
    <location>
        <begin position="41"/>
        <end position="65"/>
    </location>
</feature>
<keyword evidence="1" id="KW-1133">Transmembrane helix</keyword>
<protein>
    <submittedName>
        <fullName evidence="2">Uncharacterized protein</fullName>
    </submittedName>
</protein>
<feature type="transmembrane region" description="Helical" evidence="1">
    <location>
        <begin position="7"/>
        <end position="29"/>
    </location>
</feature>
<keyword evidence="3" id="KW-1185">Reference proteome</keyword>
<feature type="transmembrane region" description="Helical" evidence="1">
    <location>
        <begin position="77"/>
        <end position="96"/>
    </location>
</feature>
<name>A0A7Y9RSV0_9ACTN</name>
<dbReference type="AlphaFoldDB" id="A0A7Y9RSV0"/>
<evidence type="ECO:0000256" key="1">
    <source>
        <dbReference type="SAM" id="Phobius"/>
    </source>
</evidence>
<dbReference type="EMBL" id="JACCAC010000001">
    <property type="protein sequence ID" value="NYG55720.1"/>
    <property type="molecule type" value="Genomic_DNA"/>
</dbReference>
<proteinExistence type="predicted"/>
<evidence type="ECO:0000313" key="3">
    <source>
        <dbReference type="Proteomes" id="UP000544110"/>
    </source>
</evidence>
<sequence>MAERVGVGAVLGLWSGIALVFVVVLLPRIQDGDFYEVGDPLVHLGLPALLVASLAGAAAGTVAGLVTERRVRAGARLAARVAALAGIALLAVLYAWGVG</sequence>
<organism evidence="2 3">
    <name type="scientific">Nocardioides perillae</name>
    <dbReference type="NCBI Taxonomy" id="1119534"/>
    <lineage>
        <taxon>Bacteria</taxon>
        <taxon>Bacillati</taxon>
        <taxon>Actinomycetota</taxon>
        <taxon>Actinomycetes</taxon>
        <taxon>Propionibacteriales</taxon>
        <taxon>Nocardioidaceae</taxon>
        <taxon>Nocardioides</taxon>
    </lineage>
</organism>
<dbReference type="Proteomes" id="UP000544110">
    <property type="component" value="Unassembled WGS sequence"/>
</dbReference>
<gene>
    <name evidence="2" type="ORF">BJ989_002024</name>
</gene>
<keyword evidence="1" id="KW-0812">Transmembrane</keyword>
<dbReference type="RefSeq" id="WP_179518116.1">
    <property type="nucleotide sequence ID" value="NZ_JACCAC010000001.1"/>
</dbReference>
<comment type="caution">
    <text evidence="2">The sequence shown here is derived from an EMBL/GenBank/DDBJ whole genome shotgun (WGS) entry which is preliminary data.</text>
</comment>
<evidence type="ECO:0000313" key="2">
    <source>
        <dbReference type="EMBL" id="NYG55720.1"/>
    </source>
</evidence>
<accession>A0A7Y9RSV0</accession>
<reference evidence="2 3" key="1">
    <citation type="submission" date="2020-07" db="EMBL/GenBank/DDBJ databases">
        <title>Sequencing the genomes of 1000 actinobacteria strains.</title>
        <authorList>
            <person name="Klenk H.-P."/>
        </authorList>
    </citation>
    <scope>NUCLEOTIDE SEQUENCE [LARGE SCALE GENOMIC DNA]</scope>
    <source>
        <strain evidence="2 3">DSM 24552</strain>
    </source>
</reference>
<keyword evidence="1" id="KW-0472">Membrane</keyword>